<dbReference type="Gene3D" id="1.25.10.10">
    <property type="entry name" value="Leucine-rich Repeat Variant"/>
    <property type="match status" value="1"/>
</dbReference>
<dbReference type="Gene3D" id="1.10.150.50">
    <property type="entry name" value="Transcription Factor, Ets-1"/>
    <property type="match status" value="2"/>
</dbReference>
<accession>A0A8K0GM72</accession>
<organism evidence="14 15">
    <name type="scientific">Ignelater luminosus</name>
    <name type="common">Cucubano</name>
    <name type="synonym">Pyrophorus luminosus</name>
    <dbReference type="NCBI Taxonomy" id="2038154"/>
    <lineage>
        <taxon>Eukaryota</taxon>
        <taxon>Metazoa</taxon>
        <taxon>Ecdysozoa</taxon>
        <taxon>Arthropoda</taxon>
        <taxon>Hexapoda</taxon>
        <taxon>Insecta</taxon>
        <taxon>Pterygota</taxon>
        <taxon>Neoptera</taxon>
        <taxon>Endopterygota</taxon>
        <taxon>Coleoptera</taxon>
        <taxon>Polyphaga</taxon>
        <taxon>Elateriformia</taxon>
        <taxon>Elateroidea</taxon>
        <taxon>Elateridae</taxon>
        <taxon>Agrypninae</taxon>
        <taxon>Pyrophorini</taxon>
        <taxon>Ignelater</taxon>
    </lineage>
</organism>
<keyword evidence="6" id="KW-0677">Repeat</keyword>
<feature type="region of interest" description="Disordered" evidence="11">
    <location>
        <begin position="1015"/>
        <end position="1074"/>
    </location>
</feature>
<dbReference type="GO" id="GO:0035591">
    <property type="term" value="F:signaling adaptor activity"/>
    <property type="evidence" value="ECO:0007669"/>
    <property type="project" value="InterPro"/>
</dbReference>
<dbReference type="PANTHER" id="PTHR22998">
    <property type="entry name" value="SARM1"/>
    <property type="match status" value="1"/>
</dbReference>
<evidence type="ECO:0000256" key="9">
    <source>
        <dbReference type="ARBA" id="ARBA00023027"/>
    </source>
</evidence>
<comment type="similarity">
    <text evidence="2">Belongs to the SARM1 family.</text>
</comment>
<dbReference type="GO" id="GO:0007165">
    <property type="term" value="P:signal transduction"/>
    <property type="evidence" value="ECO:0007669"/>
    <property type="project" value="InterPro"/>
</dbReference>
<evidence type="ECO:0000313" key="14">
    <source>
        <dbReference type="EMBL" id="KAF2904681.1"/>
    </source>
</evidence>
<sequence length="1074" mass="119044">MVVNRITMPPTHPNSRRIFLNRKMTTEFPSENTNGNDIATTMINLKNSVAPRAVTVTTTSQLQSNSQTSTTTTRVAKSSVSSSSTSSSSQRVHLTTTSSTDRKASSMKSDLDELKSNMNEMKSLSNINALKKLRSSLENLVDTEDGDMPQPLVTFPDPDTPPPTSDLVSPTANLDTVKFEQKTVNNFKASKVVKDGFSAEKSSANCAELKRMQAGEVSYQENSAAAATHARLEIDGVSAEKSHLLAKEARSLKAGELSQQESKNMAHTSMKVTTDVFSHEKTAMEAQQQRQTVTASGLYNQEKHTSSSQSNITTFTTTTKGIHTSSSSMLQSAASQFQLMNGSLKPEEDLMNMSFDDLEQLSSNSNTQDVERAIHKYSTYLDLSIKSLQKNNLGKKAPSILNKINDIMQKAWAVPTYGHELGYSLCNTLRNCGGLDLIMANCTNTDSDLQFSSARLLEQCLTTENRSHVVSNGLDKVVNVACMCTKHSNSVAHSRVGTGILEHLFKHSEETCSDVIRLGGLDALLFECRKSDVETLRHCAGALANLSLYGGAENQEAMIKRKVPMWLFPLAFHNDDNIKYYACLAITVLVANAEIEAEVLQSGTLGLVEPFVTSHNPSEFARSNLAHAHGQSKTWLKHLVPVLSSKREEARNLAAFHFCMEAGIKKQQGNTNIFAEIGAVESLKRVASRPNAVASKYAAQALRLIGEEVPHKLSQQVPLWSIEDVEEWVKQIGFLEYASSFSESRVDGDLLLQLTEENLRDDIGLTNGIKRKRFTRELQNLKKVADYSSKDPANINSFLQSMAPEFSIYTYNMLNAGIETRESLRNLSEDQLLGECTIVNSIHRLRIMDGIRALENGYSNLNDENMDKSLDVFVSYRRSNGSQLASLLKVHLQLRGFSVFIDVERLEAGKFDNNLLQSIQKAKHFLLVLTPNALERCIGDGDRKDWVHREIVAALQSQCNIIPIIDNFQWPEAEELPEDMRQVCHFNGVRWIHDYQDACVDKLERFMRGEMNTRTDMTLPGRVGLNKGDMTPGTPSNPALVRQPPNYQRMHSNDSGSGKGSDKDVNGNSGLSRD</sequence>
<dbReference type="InterPro" id="IPR035897">
    <property type="entry name" value="Toll_tir_struct_dom_sf"/>
</dbReference>
<proteinExistence type="inferred from homology"/>
<dbReference type="CDD" id="cd09501">
    <property type="entry name" value="SAM_SARM1-like_repeat1"/>
    <property type="match status" value="1"/>
</dbReference>
<dbReference type="InterPro" id="IPR016024">
    <property type="entry name" value="ARM-type_fold"/>
</dbReference>
<keyword evidence="7" id="KW-0378">Hydrolase</keyword>
<feature type="domain" description="TIR" evidence="12">
    <location>
        <begin position="868"/>
        <end position="1011"/>
    </location>
</feature>
<name>A0A8K0GM72_IGNLU</name>
<evidence type="ECO:0000256" key="10">
    <source>
        <dbReference type="ARBA" id="ARBA00047304"/>
    </source>
</evidence>
<dbReference type="GO" id="GO:0030425">
    <property type="term" value="C:dendrite"/>
    <property type="evidence" value="ECO:0007669"/>
    <property type="project" value="TreeGrafter"/>
</dbReference>
<dbReference type="Gene3D" id="3.40.50.10140">
    <property type="entry name" value="Toll/interleukin-1 receptor homology (TIR) domain"/>
    <property type="match status" value="1"/>
</dbReference>
<dbReference type="Pfam" id="PF07647">
    <property type="entry name" value="SAM_2"/>
    <property type="match status" value="2"/>
</dbReference>
<dbReference type="AlphaFoldDB" id="A0A8K0GM72"/>
<dbReference type="Proteomes" id="UP000801492">
    <property type="component" value="Unassembled WGS sequence"/>
</dbReference>
<dbReference type="GO" id="GO:0003953">
    <property type="term" value="F:NAD+ nucleosidase activity"/>
    <property type="evidence" value="ECO:0007669"/>
    <property type="project" value="InterPro"/>
</dbReference>
<dbReference type="InterPro" id="IPR001660">
    <property type="entry name" value="SAM"/>
</dbReference>
<dbReference type="Pfam" id="PF13676">
    <property type="entry name" value="TIR_2"/>
    <property type="match status" value="1"/>
</dbReference>
<evidence type="ECO:0000256" key="11">
    <source>
        <dbReference type="SAM" id="MobiDB-lite"/>
    </source>
</evidence>
<dbReference type="GO" id="GO:0045087">
    <property type="term" value="P:innate immune response"/>
    <property type="evidence" value="ECO:0007669"/>
    <property type="project" value="UniProtKB-KW"/>
</dbReference>
<dbReference type="PANTHER" id="PTHR22998:SF1">
    <property type="entry name" value="NAD(+) HYDROLASE SARM1"/>
    <property type="match status" value="1"/>
</dbReference>
<dbReference type="OrthoDB" id="202764at2759"/>
<keyword evidence="4" id="KW-0963">Cytoplasm</keyword>
<dbReference type="GO" id="GO:0034128">
    <property type="term" value="P:negative regulation of MyD88-independent toll-like receptor signaling pathway"/>
    <property type="evidence" value="ECO:0007669"/>
    <property type="project" value="InterPro"/>
</dbReference>
<dbReference type="PROSITE" id="PS50104">
    <property type="entry name" value="TIR"/>
    <property type="match status" value="1"/>
</dbReference>
<dbReference type="FunFam" id="3.40.50.10140:FF:000012">
    <property type="entry name" value="Sterile alpha and TIR motif-containing protein"/>
    <property type="match status" value="1"/>
</dbReference>
<dbReference type="GO" id="GO:0061809">
    <property type="term" value="F:NAD+ nucleosidase activity, cyclic ADP-ribose generating"/>
    <property type="evidence" value="ECO:0007669"/>
    <property type="project" value="UniProtKB-EC"/>
</dbReference>
<dbReference type="GO" id="GO:0044297">
    <property type="term" value="C:cell body"/>
    <property type="evidence" value="ECO:0007669"/>
    <property type="project" value="UniProtKB-ARBA"/>
</dbReference>
<evidence type="ECO:0000256" key="5">
    <source>
        <dbReference type="ARBA" id="ARBA00022588"/>
    </source>
</evidence>
<evidence type="ECO:0000256" key="7">
    <source>
        <dbReference type="ARBA" id="ARBA00022801"/>
    </source>
</evidence>
<dbReference type="EC" id="3.2.2.6" evidence="3"/>
<feature type="domain" description="SAM" evidence="13">
    <location>
        <begin position="720"/>
        <end position="784"/>
    </location>
</feature>
<dbReference type="InterPro" id="IPR039184">
    <property type="entry name" value="SARM1"/>
</dbReference>
<dbReference type="CDD" id="cd24153">
    <property type="entry name" value="SARM1_N"/>
    <property type="match status" value="1"/>
</dbReference>
<dbReference type="SUPFAM" id="SSF48371">
    <property type="entry name" value="ARM repeat"/>
    <property type="match status" value="1"/>
</dbReference>
<dbReference type="SMART" id="SM00454">
    <property type="entry name" value="SAM"/>
    <property type="match status" value="2"/>
</dbReference>
<dbReference type="InterPro" id="IPR013761">
    <property type="entry name" value="SAM/pointed_sf"/>
</dbReference>
<evidence type="ECO:0000256" key="6">
    <source>
        <dbReference type="ARBA" id="ARBA00022737"/>
    </source>
</evidence>
<dbReference type="InterPro" id="IPR011989">
    <property type="entry name" value="ARM-like"/>
</dbReference>
<feature type="region of interest" description="Disordered" evidence="11">
    <location>
        <begin position="57"/>
        <end position="110"/>
    </location>
</feature>
<keyword evidence="15" id="KW-1185">Reference proteome</keyword>
<protein>
    <recommendedName>
        <fullName evidence="3">ADP-ribosyl cyclase/cyclic ADP-ribose hydrolase</fullName>
        <ecNumber evidence="3">3.2.2.6</ecNumber>
    </recommendedName>
</protein>
<comment type="subcellular location">
    <subcellularLocation>
        <location evidence="1">Cytoplasm</location>
    </subcellularLocation>
</comment>
<dbReference type="GO" id="GO:0019677">
    <property type="term" value="P:NAD+ catabolic process"/>
    <property type="evidence" value="ECO:0007669"/>
    <property type="project" value="UniProtKB-ARBA"/>
</dbReference>
<evidence type="ECO:0000256" key="3">
    <source>
        <dbReference type="ARBA" id="ARBA00011982"/>
    </source>
</evidence>
<evidence type="ECO:0000259" key="12">
    <source>
        <dbReference type="PROSITE" id="PS50104"/>
    </source>
</evidence>
<dbReference type="FunFam" id="1.10.150.50:FF:000056">
    <property type="entry name" value="Ectoderm-expressed 4, isoform D"/>
    <property type="match status" value="1"/>
</dbReference>
<dbReference type="EMBL" id="VTPC01000709">
    <property type="protein sequence ID" value="KAF2904681.1"/>
    <property type="molecule type" value="Genomic_DNA"/>
</dbReference>
<evidence type="ECO:0000259" key="13">
    <source>
        <dbReference type="PROSITE" id="PS50105"/>
    </source>
</evidence>
<evidence type="ECO:0000256" key="1">
    <source>
        <dbReference type="ARBA" id="ARBA00004496"/>
    </source>
</evidence>
<dbReference type="CDD" id="cd09502">
    <property type="entry name" value="SAM_SARM1-like_repeat2"/>
    <property type="match status" value="1"/>
</dbReference>
<evidence type="ECO:0000313" key="15">
    <source>
        <dbReference type="Proteomes" id="UP000801492"/>
    </source>
</evidence>
<dbReference type="FunFam" id="1.10.150.50:FF:000043">
    <property type="entry name" value="Sterile alpha and TIR motif-containing 1"/>
    <property type="match status" value="1"/>
</dbReference>
<dbReference type="InterPro" id="IPR000157">
    <property type="entry name" value="TIR_dom"/>
</dbReference>
<reference evidence="14" key="1">
    <citation type="submission" date="2019-08" db="EMBL/GenBank/DDBJ databases">
        <title>The genome of the North American firefly Photinus pyralis.</title>
        <authorList>
            <consortium name="Photinus pyralis genome working group"/>
            <person name="Fallon T.R."/>
            <person name="Sander Lower S.E."/>
            <person name="Weng J.-K."/>
        </authorList>
    </citation>
    <scope>NUCLEOTIDE SEQUENCE</scope>
    <source>
        <strain evidence="14">TRF0915ILg1</strain>
        <tissue evidence="14">Whole body</tissue>
    </source>
</reference>
<evidence type="ECO:0000256" key="8">
    <source>
        <dbReference type="ARBA" id="ARBA00022859"/>
    </source>
</evidence>
<dbReference type="PROSITE" id="PS50105">
    <property type="entry name" value="SAM_DOMAIN"/>
    <property type="match status" value="1"/>
</dbReference>
<dbReference type="GO" id="GO:0005737">
    <property type="term" value="C:cytoplasm"/>
    <property type="evidence" value="ECO:0007669"/>
    <property type="project" value="UniProtKB-SubCell"/>
</dbReference>
<dbReference type="SUPFAM" id="SSF52200">
    <property type="entry name" value="Toll/Interleukin receptor TIR domain"/>
    <property type="match status" value="1"/>
</dbReference>
<feature type="compositionally biased region" description="Low complexity" evidence="11">
    <location>
        <begin position="57"/>
        <end position="90"/>
    </location>
</feature>
<gene>
    <name evidence="14" type="ORF">ILUMI_01487</name>
</gene>
<keyword evidence="9" id="KW-0520">NAD</keyword>
<dbReference type="SUPFAM" id="SSF47769">
    <property type="entry name" value="SAM/Pointed domain"/>
    <property type="match status" value="2"/>
</dbReference>
<evidence type="ECO:0000256" key="2">
    <source>
        <dbReference type="ARBA" id="ARBA00008291"/>
    </source>
</evidence>
<evidence type="ECO:0000256" key="4">
    <source>
        <dbReference type="ARBA" id="ARBA00022490"/>
    </source>
</evidence>
<keyword evidence="8" id="KW-0391">Immunity</keyword>
<keyword evidence="5" id="KW-0399">Innate immunity</keyword>
<comment type="catalytic activity">
    <reaction evidence="10">
        <text>NAD(+) + H2O = ADP-D-ribose + nicotinamide + H(+)</text>
        <dbReference type="Rhea" id="RHEA:16301"/>
        <dbReference type="ChEBI" id="CHEBI:15377"/>
        <dbReference type="ChEBI" id="CHEBI:15378"/>
        <dbReference type="ChEBI" id="CHEBI:17154"/>
        <dbReference type="ChEBI" id="CHEBI:57540"/>
        <dbReference type="ChEBI" id="CHEBI:57967"/>
        <dbReference type="EC" id="3.2.2.6"/>
    </reaction>
    <physiologicalReaction direction="left-to-right" evidence="10">
        <dbReference type="Rhea" id="RHEA:16302"/>
    </physiologicalReaction>
</comment>
<feature type="compositionally biased region" description="Basic and acidic residues" evidence="11">
    <location>
        <begin position="100"/>
        <end position="110"/>
    </location>
</feature>
<dbReference type="SMART" id="SM00255">
    <property type="entry name" value="TIR"/>
    <property type="match status" value="1"/>
</dbReference>
<comment type="caution">
    <text evidence="14">The sequence shown here is derived from an EMBL/GenBank/DDBJ whole genome shotgun (WGS) entry which is preliminary data.</text>
</comment>
<dbReference type="GO" id="GO:0048678">
    <property type="term" value="P:response to axon injury"/>
    <property type="evidence" value="ECO:0007669"/>
    <property type="project" value="InterPro"/>
</dbReference>